<accession>A0A8R7UP45</accession>
<protein>
    <submittedName>
        <fullName evidence="2">Uncharacterized protein</fullName>
    </submittedName>
</protein>
<feature type="compositionally biased region" description="Pro residues" evidence="1">
    <location>
        <begin position="37"/>
        <end position="50"/>
    </location>
</feature>
<evidence type="ECO:0000313" key="2">
    <source>
        <dbReference type="EnsemblPlants" id="TuG1812G0600001070.01.T01.cds472257"/>
    </source>
</evidence>
<evidence type="ECO:0000313" key="3">
    <source>
        <dbReference type="Proteomes" id="UP000015106"/>
    </source>
</evidence>
<dbReference type="EnsemblPlants" id="TuG1812G0600001070.01.T01">
    <property type="protein sequence ID" value="TuG1812G0600001070.01.T01.cds472257"/>
    <property type="gene ID" value="TuG1812G0600001070.01"/>
</dbReference>
<sequence length="213" mass="23165">KPRRRSWPPRPASSPPRPPPPAASSGAASSSSAAPRTSPPAPSPPAPASTPPTRAASPSPATSARPTARSRRRSGRRRSGTASTSPRGRRWRSSGQCRSSSRRELVRKCRGSRPLCLNCRRPCRSCRAAGCARTTPGSGLRKPGRPTSWPRRRSWMRPWLKPASSEHCFGSSSRKPSRRHRLGIKRGHKTDYVVLYVVLQAKRPSLASSIATD</sequence>
<feature type="compositionally biased region" description="Low complexity" evidence="1">
    <location>
        <begin position="23"/>
        <end position="36"/>
    </location>
</feature>
<feature type="compositionally biased region" description="Pro residues" evidence="1">
    <location>
        <begin position="8"/>
        <end position="22"/>
    </location>
</feature>
<feature type="region of interest" description="Disordered" evidence="1">
    <location>
        <begin position="1"/>
        <end position="103"/>
    </location>
</feature>
<organism evidence="2 3">
    <name type="scientific">Triticum urartu</name>
    <name type="common">Red wild einkorn</name>
    <name type="synonym">Crithodium urartu</name>
    <dbReference type="NCBI Taxonomy" id="4572"/>
    <lineage>
        <taxon>Eukaryota</taxon>
        <taxon>Viridiplantae</taxon>
        <taxon>Streptophyta</taxon>
        <taxon>Embryophyta</taxon>
        <taxon>Tracheophyta</taxon>
        <taxon>Spermatophyta</taxon>
        <taxon>Magnoliopsida</taxon>
        <taxon>Liliopsida</taxon>
        <taxon>Poales</taxon>
        <taxon>Poaceae</taxon>
        <taxon>BOP clade</taxon>
        <taxon>Pooideae</taxon>
        <taxon>Triticodae</taxon>
        <taxon>Triticeae</taxon>
        <taxon>Triticinae</taxon>
        <taxon>Triticum</taxon>
    </lineage>
</organism>
<feature type="region of interest" description="Disordered" evidence="1">
    <location>
        <begin position="133"/>
        <end position="152"/>
    </location>
</feature>
<evidence type="ECO:0000256" key="1">
    <source>
        <dbReference type="SAM" id="MobiDB-lite"/>
    </source>
</evidence>
<reference evidence="3" key="1">
    <citation type="journal article" date="2013" name="Nature">
        <title>Draft genome of the wheat A-genome progenitor Triticum urartu.</title>
        <authorList>
            <person name="Ling H.Q."/>
            <person name="Zhao S."/>
            <person name="Liu D."/>
            <person name="Wang J."/>
            <person name="Sun H."/>
            <person name="Zhang C."/>
            <person name="Fan H."/>
            <person name="Li D."/>
            <person name="Dong L."/>
            <person name="Tao Y."/>
            <person name="Gao C."/>
            <person name="Wu H."/>
            <person name="Li Y."/>
            <person name="Cui Y."/>
            <person name="Guo X."/>
            <person name="Zheng S."/>
            <person name="Wang B."/>
            <person name="Yu K."/>
            <person name="Liang Q."/>
            <person name="Yang W."/>
            <person name="Lou X."/>
            <person name="Chen J."/>
            <person name="Feng M."/>
            <person name="Jian J."/>
            <person name="Zhang X."/>
            <person name="Luo G."/>
            <person name="Jiang Y."/>
            <person name="Liu J."/>
            <person name="Wang Z."/>
            <person name="Sha Y."/>
            <person name="Zhang B."/>
            <person name="Wu H."/>
            <person name="Tang D."/>
            <person name="Shen Q."/>
            <person name="Xue P."/>
            <person name="Zou S."/>
            <person name="Wang X."/>
            <person name="Liu X."/>
            <person name="Wang F."/>
            <person name="Yang Y."/>
            <person name="An X."/>
            <person name="Dong Z."/>
            <person name="Zhang K."/>
            <person name="Zhang X."/>
            <person name="Luo M.C."/>
            <person name="Dvorak J."/>
            <person name="Tong Y."/>
            <person name="Wang J."/>
            <person name="Yang H."/>
            <person name="Li Z."/>
            <person name="Wang D."/>
            <person name="Zhang A."/>
            <person name="Wang J."/>
        </authorList>
    </citation>
    <scope>NUCLEOTIDE SEQUENCE</scope>
    <source>
        <strain evidence="3">cv. G1812</strain>
    </source>
</reference>
<keyword evidence="3" id="KW-1185">Reference proteome</keyword>
<name>A0A8R7UP45_TRIUA</name>
<dbReference type="Gramene" id="TuG1812G0600001070.01.T01">
    <property type="protein sequence ID" value="TuG1812G0600001070.01.T01.cds472257"/>
    <property type="gene ID" value="TuG1812G0600001070.01"/>
</dbReference>
<feature type="compositionally biased region" description="Low complexity" evidence="1">
    <location>
        <begin position="51"/>
        <end position="67"/>
    </location>
</feature>
<reference evidence="2" key="2">
    <citation type="submission" date="2018-03" db="EMBL/GenBank/DDBJ databases">
        <title>The Triticum urartu genome reveals the dynamic nature of wheat genome evolution.</title>
        <authorList>
            <person name="Ling H."/>
            <person name="Ma B."/>
            <person name="Shi X."/>
            <person name="Liu H."/>
            <person name="Dong L."/>
            <person name="Sun H."/>
            <person name="Cao Y."/>
            <person name="Gao Q."/>
            <person name="Zheng S."/>
            <person name="Li Y."/>
            <person name="Yu Y."/>
            <person name="Du H."/>
            <person name="Qi M."/>
            <person name="Li Y."/>
            <person name="Yu H."/>
            <person name="Cui Y."/>
            <person name="Wang N."/>
            <person name="Chen C."/>
            <person name="Wu H."/>
            <person name="Zhao Y."/>
            <person name="Zhang J."/>
            <person name="Li Y."/>
            <person name="Zhou W."/>
            <person name="Zhang B."/>
            <person name="Hu W."/>
            <person name="Eijk M."/>
            <person name="Tang J."/>
            <person name="Witsenboer H."/>
            <person name="Zhao S."/>
            <person name="Li Z."/>
            <person name="Zhang A."/>
            <person name="Wang D."/>
            <person name="Liang C."/>
        </authorList>
    </citation>
    <scope>NUCLEOTIDE SEQUENCE [LARGE SCALE GENOMIC DNA]</scope>
    <source>
        <strain evidence="2">cv. G1812</strain>
    </source>
</reference>
<dbReference type="Proteomes" id="UP000015106">
    <property type="component" value="Chromosome 6"/>
</dbReference>
<feature type="compositionally biased region" description="Basic residues" evidence="1">
    <location>
        <begin position="68"/>
        <end position="79"/>
    </location>
</feature>
<reference evidence="2" key="3">
    <citation type="submission" date="2022-06" db="UniProtKB">
        <authorList>
            <consortium name="EnsemblPlants"/>
        </authorList>
    </citation>
    <scope>IDENTIFICATION</scope>
</reference>
<proteinExistence type="predicted"/>
<dbReference type="AlphaFoldDB" id="A0A8R7UP45"/>